<dbReference type="Proteomes" id="UP001437256">
    <property type="component" value="Unassembled WGS sequence"/>
</dbReference>
<sequence>MEIEDISRLSDSEEDIQLSSPPVSKPRESQRKRSTKPNKPGKVAEDFKLTNTLKVPRATTYAASALNGSYHILYSPPQSHTYHIAEQIIRGDIELNPEYQRDVVWSAQKQIGLIDSIFRNFYVPPVIFSVTCNDDGSETKICIDGKQRLTSIHLFMTGVIPHRDAETGQQYWFVKDPKDKKELLPEKYRSIFSNKQIVCVEYQDLKDTDERDIFTRVQLGMALTVAEKLQAISTPRADLIRRLMEKFITPDTLAHPDVAWDRTRARDFQIIGNVIYYLFKWEKHSGVKTWISTSVLETWLSEPESTRRRRDDPKSQKDVDGKSSQRKGVPVDEEFAATVTKTFKMVAEMATMRRYNAPFRASKSIGPKVSPIEMVGVFILVYAVYTSPPKASKKEVSPAGLAALFVLLRKKLREEHTDVRSNPKVGRTMFDFCLDAAKDPIGTLREGEDAGLLEGEVEEEAKWMQVKKPGGPGVKKPKPKPRQPEEDDSSDEGERVQTSKWEEEEKTVPAKRRRSTGRHSALHPSPKSSLASAKRRKSEPASRRPGLESASDDEPRSAPIRRSVMSHVSLPAHTPSRKVRRSRRLSPDDEAGSGSEDRAVNAQSSTLTPLSPETSPQFALPSPLPSGSPSEDADQGNDNDAPDLPQNTAGSSASTIIAPSLPGPTAEQLLAAMGVSVPPEMIPLMMAQMKLLAQGGAQTLPQLPFMPSLQTTLPAPYDDPGQHAEVKDEITGASDSAQENLFAVNLAQGIQGAAYHTDT</sequence>
<protein>
    <recommendedName>
        <fullName evidence="2">GmrSD restriction endonucleases N-terminal domain-containing protein</fullName>
    </recommendedName>
</protein>
<keyword evidence="4" id="KW-1185">Reference proteome</keyword>
<dbReference type="InterPro" id="IPR004919">
    <property type="entry name" value="GmrSD_N"/>
</dbReference>
<feature type="region of interest" description="Disordered" evidence="1">
    <location>
        <begin position="462"/>
        <end position="660"/>
    </location>
</feature>
<proteinExistence type="predicted"/>
<gene>
    <name evidence="3" type="ORF">AAF712_007646</name>
</gene>
<dbReference type="EMBL" id="JBBXMP010000049">
    <property type="protein sequence ID" value="KAL0065312.1"/>
    <property type="molecule type" value="Genomic_DNA"/>
</dbReference>
<evidence type="ECO:0000259" key="2">
    <source>
        <dbReference type="Pfam" id="PF03235"/>
    </source>
</evidence>
<feature type="region of interest" description="Disordered" evidence="1">
    <location>
        <begin position="1"/>
        <end position="43"/>
    </location>
</feature>
<feature type="region of interest" description="Disordered" evidence="1">
    <location>
        <begin position="302"/>
        <end position="330"/>
    </location>
</feature>
<evidence type="ECO:0000313" key="4">
    <source>
        <dbReference type="Proteomes" id="UP001437256"/>
    </source>
</evidence>
<accession>A0ABR2ZUE4</accession>
<feature type="compositionally biased region" description="Polar residues" evidence="1">
    <location>
        <begin position="645"/>
        <end position="657"/>
    </location>
</feature>
<feature type="compositionally biased region" description="Basic and acidic residues" evidence="1">
    <location>
        <begin position="492"/>
        <end position="508"/>
    </location>
</feature>
<dbReference type="PANTHER" id="PTHR39639:SF1">
    <property type="entry name" value="DUF262 DOMAIN-CONTAINING PROTEIN"/>
    <property type="match status" value="1"/>
</dbReference>
<feature type="compositionally biased region" description="Basic and acidic residues" evidence="1">
    <location>
        <begin position="304"/>
        <end position="323"/>
    </location>
</feature>
<feature type="compositionally biased region" description="Low complexity" evidence="1">
    <location>
        <begin position="604"/>
        <end position="616"/>
    </location>
</feature>
<comment type="caution">
    <text evidence="3">The sequence shown here is derived from an EMBL/GenBank/DDBJ whole genome shotgun (WGS) entry which is preliminary data.</text>
</comment>
<reference evidence="3 4" key="1">
    <citation type="submission" date="2024-05" db="EMBL/GenBank/DDBJ databases">
        <title>A draft genome resource for the thread blight pathogen Marasmius tenuissimus strain MS-2.</title>
        <authorList>
            <person name="Yulfo-Soto G.E."/>
            <person name="Baruah I.K."/>
            <person name="Amoako-Attah I."/>
            <person name="Bukari Y."/>
            <person name="Meinhardt L.W."/>
            <person name="Bailey B.A."/>
            <person name="Cohen S.P."/>
        </authorList>
    </citation>
    <scope>NUCLEOTIDE SEQUENCE [LARGE SCALE GENOMIC DNA]</scope>
    <source>
        <strain evidence="3 4">MS-2</strain>
    </source>
</reference>
<dbReference type="Pfam" id="PF03235">
    <property type="entry name" value="GmrSD_N"/>
    <property type="match status" value="1"/>
</dbReference>
<feature type="compositionally biased region" description="Low complexity" evidence="1">
    <location>
        <begin position="522"/>
        <end position="532"/>
    </location>
</feature>
<feature type="compositionally biased region" description="Basic and acidic residues" evidence="1">
    <location>
        <begin position="1"/>
        <end position="11"/>
    </location>
</feature>
<feature type="domain" description="GmrSD restriction endonucleases N-terminal" evidence="2">
    <location>
        <begin position="95"/>
        <end position="211"/>
    </location>
</feature>
<feature type="compositionally biased region" description="Acidic residues" evidence="1">
    <location>
        <begin position="631"/>
        <end position="641"/>
    </location>
</feature>
<feature type="compositionally biased region" description="Basic residues" evidence="1">
    <location>
        <begin position="575"/>
        <end position="584"/>
    </location>
</feature>
<feature type="compositionally biased region" description="Basic residues" evidence="1">
    <location>
        <begin position="509"/>
        <end position="521"/>
    </location>
</feature>
<organism evidence="3 4">
    <name type="scientific">Marasmius tenuissimus</name>
    <dbReference type="NCBI Taxonomy" id="585030"/>
    <lineage>
        <taxon>Eukaryota</taxon>
        <taxon>Fungi</taxon>
        <taxon>Dikarya</taxon>
        <taxon>Basidiomycota</taxon>
        <taxon>Agaricomycotina</taxon>
        <taxon>Agaricomycetes</taxon>
        <taxon>Agaricomycetidae</taxon>
        <taxon>Agaricales</taxon>
        <taxon>Marasmiineae</taxon>
        <taxon>Marasmiaceae</taxon>
        <taxon>Marasmius</taxon>
    </lineage>
</organism>
<name>A0ABR2ZUE4_9AGAR</name>
<evidence type="ECO:0000313" key="3">
    <source>
        <dbReference type="EMBL" id="KAL0065312.1"/>
    </source>
</evidence>
<evidence type="ECO:0000256" key="1">
    <source>
        <dbReference type="SAM" id="MobiDB-lite"/>
    </source>
</evidence>
<dbReference type="PANTHER" id="PTHR39639">
    <property type="entry name" value="CHROMOSOME 16, WHOLE GENOME SHOTGUN SEQUENCE"/>
    <property type="match status" value="1"/>
</dbReference>